<dbReference type="Proteomes" id="UP001379533">
    <property type="component" value="Chromosome"/>
</dbReference>
<evidence type="ECO:0000313" key="2">
    <source>
        <dbReference type="EMBL" id="WXA99870.1"/>
    </source>
</evidence>
<proteinExistence type="predicted"/>
<reference evidence="2 3" key="1">
    <citation type="submission" date="2021-12" db="EMBL/GenBank/DDBJ databases">
        <title>Discovery of the Pendulisporaceae a myxobacterial family with distinct sporulation behavior and unique specialized metabolism.</title>
        <authorList>
            <person name="Garcia R."/>
            <person name="Popoff A."/>
            <person name="Bader C.D."/>
            <person name="Loehr J."/>
            <person name="Walesch S."/>
            <person name="Walt C."/>
            <person name="Boldt J."/>
            <person name="Bunk B."/>
            <person name="Haeckl F.J.F.P.J."/>
            <person name="Gunesch A.P."/>
            <person name="Birkelbach J."/>
            <person name="Nuebel U."/>
            <person name="Pietschmann T."/>
            <person name="Bach T."/>
            <person name="Mueller R."/>
        </authorList>
    </citation>
    <scope>NUCLEOTIDE SEQUENCE [LARGE SCALE GENOMIC DNA]</scope>
    <source>
        <strain evidence="2 3">MSr12523</strain>
    </source>
</reference>
<evidence type="ECO:0000256" key="1">
    <source>
        <dbReference type="SAM" id="MobiDB-lite"/>
    </source>
</evidence>
<sequence>MQHRTAQTRSARRRHPTRKWAALLFFALARVLVFAGALPMSGALPVLAEIVSGEANADACGDCDGDERGGCDCPAGCPACHCPHAGVPPLPRTDATALDTLPDVNDGVAPPHEATAPPAAPERSIYRPPRLS</sequence>
<dbReference type="EMBL" id="CP089982">
    <property type="protein sequence ID" value="WXA99870.1"/>
    <property type="molecule type" value="Genomic_DNA"/>
</dbReference>
<keyword evidence="3" id="KW-1185">Reference proteome</keyword>
<protein>
    <submittedName>
        <fullName evidence="2">Uncharacterized protein</fullName>
    </submittedName>
</protein>
<feature type="region of interest" description="Disordered" evidence="1">
    <location>
        <begin position="91"/>
        <end position="132"/>
    </location>
</feature>
<accession>A0ABZ2KMI5</accession>
<evidence type="ECO:0000313" key="3">
    <source>
        <dbReference type="Proteomes" id="UP001379533"/>
    </source>
</evidence>
<organism evidence="2 3">
    <name type="scientific">Pendulispora brunnea</name>
    <dbReference type="NCBI Taxonomy" id="2905690"/>
    <lineage>
        <taxon>Bacteria</taxon>
        <taxon>Pseudomonadati</taxon>
        <taxon>Myxococcota</taxon>
        <taxon>Myxococcia</taxon>
        <taxon>Myxococcales</taxon>
        <taxon>Sorangiineae</taxon>
        <taxon>Pendulisporaceae</taxon>
        <taxon>Pendulispora</taxon>
    </lineage>
</organism>
<name>A0ABZ2KMI5_9BACT</name>
<dbReference type="RefSeq" id="WP_394850512.1">
    <property type="nucleotide sequence ID" value="NZ_CP089982.1"/>
</dbReference>
<gene>
    <name evidence="2" type="ORF">LZC95_24020</name>
</gene>